<proteinExistence type="predicted"/>
<gene>
    <name evidence="1" type="ORF">M407DRAFT_34386</name>
</gene>
<evidence type="ECO:0000313" key="2">
    <source>
        <dbReference type="Proteomes" id="UP000054248"/>
    </source>
</evidence>
<keyword evidence="2" id="KW-1185">Reference proteome</keyword>
<dbReference type="Proteomes" id="UP000054248">
    <property type="component" value="Unassembled WGS sequence"/>
</dbReference>
<name>A0A0C3PNI6_9AGAM</name>
<organism evidence="1 2">
    <name type="scientific">Tulasnella calospora MUT 4182</name>
    <dbReference type="NCBI Taxonomy" id="1051891"/>
    <lineage>
        <taxon>Eukaryota</taxon>
        <taxon>Fungi</taxon>
        <taxon>Dikarya</taxon>
        <taxon>Basidiomycota</taxon>
        <taxon>Agaricomycotina</taxon>
        <taxon>Agaricomycetes</taxon>
        <taxon>Cantharellales</taxon>
        <taxon>Tulasnellaceae</taxon>
        <taxon>Tulasnella</taxon>
    </lineage>
</organism>
<protein>
    <recommendedName>
        <fullName evidence="3">F-box domain-containing protein</fullName>
    </recommendedName>
</protein>
<reference evidence="1 2" key="1">
    <citation type="submission" date="2014-04" db="EMBL/GenBank/DDBJ databases">
        <authorList>
            <consortium name="DOE Joint Genome Institute"/>
            <person name="Kuo A."/>
            <person name="Girlanda M."/>
            <person name="Perotto S."/>
            <person name="Kohler A."/>
            <person name="Nagy L.G."/>
            <person name="Floudas D."/>
            <person name="Copeland A."/>
            <person name="Barry K.W."/>
            <person name="Cichocki N."/>
            <person name="Veneault-Fourrey C."/>
            <person name="LaButti K."/>
            <person name="Lindquist E.A."/>
            <person name="Lipzen A."/>
            <person name="Lundell T."/>
            <person name="Morin E."/>
            <person name="Murat C."/>
            <person name="Sun H."/>
            <person name="Tunlid A."/>
            <person name="Henrissat B."/>
            <person name="Grigoriev I.V."/>
            <person name="Hibbett D.S."/>
            <person name="Martin F."/>
            <person name="Nordberg H.P."/>
            <person name="Cantor M.N."/>
            <person name="Hua S.X."/>
        </authorList>
    </citation>
    <scope>NUCLEOTIDE SEQUENCE [LARGE SCALE GENOMIC DNA]</scope>
    <source>
        <strain evidence="1 2">MUT 4182</strain>
    </source>
</reference>
<reference evidence="2" key="2">
    <citation type="submission" date="2015-01" db="EMBL/GenBank/DDBJ databases">
        <title>Evolutionary Origins and Diversification of the Mycorrhizal Mutualists.</title>
        <authorList>
            <consortium name="DOE Joint Genome Institute"/>
            <consortium name="Mycorrhizal Genomics Consortium"/>
            <person name="Kohler A."/>
            <person name="Kuo A."/>
            <person name="Nagy L.G."/>
            <person name="Floudas D."/>
            <person name="Copeland A."/>
            <person name="Barry K.W."/>
            <person name="Cichocki N."/>
            <person name="Veneault-Fourrey C."/>
            <person name="LaButti K."/>
            <person name="Lindquist E.A."/>
            <person name="Lipzen A."/>
            <person name="Lundell T."/>
            <person name="Morin E."/>
            <person name="Murat C."/>
            <person name="Riley R."/>
            <person name="Ohm R."/>
            <person name="Sun H."/>
            <person name="Tunlid A."/>
            <person name="Henrissat B."/>
            <person name="Grigoriev I.V."/>
            <person name="Hibbett D.S."/>
            <person name="Martin F."/>
        </authorList>
    </citation>
    <scope>NUCLEOTIDE SEQUENCE [LARGE SCALE GENOMIC DNA]</scope>
    <source>
        <strain evidence="2">MUT 4182</strain>
    </source>
</reference>
<accession>A0A0C3PNI6</accession>
<dbReference type="InterPro" id="IPR032675">
    <property type="entry name" value="LRR_dom_sf"/>
</dbReference>
<dbReference type="SUPFAM" id="SSF52047">
    <property type="entry name" value="RNI-like"/>
    <property type="match status" value="1"/>
</dbReference>
<sequence length="514" mass="58383">MPQLPTELLSAIFRLALPTVDFTMYPSAFFLLRHMRTLYAMRGVAKRWRQIIDGAPTFWTYIISILPPHVNQETIIRSANGPLTIVYPYTTVTKPYDPVSPEDFLLSLAHTFHRWSEYSGPVVEGYLEKPAPHMRKISLRGENMWIEPFELLGGSATNLRHVDLYNAPIQWKIGMFTQLTVLKLVNAFSGGLTTTHLLDTLQASPCIERLELDMVSATVDSPPSSQVITLPRLRYINFDYCDGDVTGAILRQIRAPSCTEFCLAISLDEDEDEDEEELRRILNEDLQAFNGLLRAIHNQNELSEITLHGNDFEWRSTTGDFKEHPTFSIFIACGTLIPCIRWVERILQTDPGLNIRIDVRIGISLPRELLERIAPMRCVTRLEIENLSSEVELSFLLKFIGKPLRASPSLPSLPCLRELFLPGMRWNAQNALDMVHSRFNSVSWKTIERTPLTINIPRGAFSQGGLPRTFLDLTTLIRIRETHGVECVQFVGSEECDGTLAIAWDEETSEPVWG</sequence>
<dbReference type="AlphaFoldDB" id="A0A0C3PNI6"/>
<evidence type="ECO:0008006" key="3">
    <source>
        <dbReference type="Google" id="ProtNLM"/>
    </source>
</evidence>
<dbReference type="HOGENOM" id="CLU_038506_0_0_1"/>
<dbReference type="EMBL" id="KN823724">
    <property type="protein sequence ID" value="KIO15985.1"/>
    <property type="molecule type" value="Genomic_DNA"/>
</dbReference>
<evidence type="ECO:0000313" key="1">
    <source>
        <dbReference type="EMBL" id="KIO15985.1"/>
    </source>
</evidence>
<dbReference type="OrthoDB" id="3288841at2759"/>
<dbReference type="Gene3D" id="3.80.10.10">
    <property type="entry name" value="Ribonuclease Inhibitor"/>
    <property type="match status" value="1"/>
</dbReference>
<dbReference type="STRING" id="1051891.A0A0C3PNI6"/>